<dbReference type="RefSeq" id="WP_119854644.1">
    <property type="nucleotide sequence ID" value="NZ_QYYD01000001.1"/>
</dbReference>
<dbReference type="Proteomes" id="UP000285523">
    <property type="component" value="Unassembled WGS sequence"/>
</dbReference>
<evidence type="ECO:0000313" key="2">
    <source>
        <dbReference type="EMBL" id="RJF78747.1"/>
    </source>
</evidence>
<feature type="compositionally biased region" description="Low complexity" evidence="1">
    <location>
        <begin position="82"/>
        <end position="97"/>
    </location>
</feature>
<evidence type="ECO:0000313" key="3">
    <source>
        <dbReference type="Proteomes" id="UP000285523"/>
    </source>
</evidence>
<sequence length="112" mass="11938">MHAEVYTDGIDEIMVGGSIVRVDFVSLSPTERDANNAPKKVFRQRMIFSIEAFANSVDVMQNALQGLVDAGVVKRNPARPVSDNSAANATSADASGSISNAPRNPNASTNFR</sequence>
<protein>
    <submittedName>
        <fullName evidence="2">Uncharacterized protein</fullName>
    </submittedName>
</protein>
<name>A0A418VR19_RHOPL</name>
<organism evidence="2 3">
    <name type="scientific">Rhodopseudomonas palustris</name>
    <dbReference type="NCBI Taxonomy" id="1076"/>
    <lineage>
        <taxon>Bacteria</taxon>
        <taxon>Pseudomonadati</taxon>
        <taxon>Pseudomonadota</taxon>
        <taxon>Alphaproteobacteria</taxon>
        <taxon>Hyphomicrobiales</taxon>
        <taxon>Nitrobacteraceae</taxon>
        <taxon>Rhodopseudomonas</taxon>
    </lineage>
</organism>
<feature type="compositionally biased region" description="Polar residues" evidence="1">
    <location>
        <begin position="98"/>
        <end position="112"/>
    </location>
</feature>
<dbReference type="AlphaFoldDB" id="A0A418VR19"/>
<dbReference type="OrthoDB" id="5458608at2"/>
<reference evidence="2 3" key="1">
    <citation type="submission" date="2018-09" db="EMBL/GenBank/DDBJ databases">
        <title>Draft genome sequence of Rhodopseudomonas palustris 2.1.18.</title>
        <authorList>
            <person name="Robertson S.L."/>
            <person name="Meyer T.E."/>
            <person name="Kyndt J.A."/>
        </authorList>
    </citation>
    <scope>NUCLEOTIDE SEQUENCE [LARGE SCALE GENOMIC DNA]</scope>
    <source>
        <strain evidence="2 3">2.1.18</strain>
    </source>
</reference>
<feature type="region of interest" description="Disordered" evidence="1">
    <location>
        <begin position="76"/>
        <end position="112"/>
    </location>
</feature>
<evidence type="ECO:0000256" key="1">
    <source>
        <dbReference type="SAM" id="MobiDB-lite"/>
    </source>
</evidence>
<accession>A0A418VR19</accession>
<comment type="caution">
    <text evidence="2">The sequence shown here is derived from an EMBL/GenBank/DDBJ whole genome shotgun (WGS) entry which is preliminary data.</text>
</comment>
<proteinExistence type="predicted"/>
<gene>
    <name evidence="2" type="ORF">D4Q52_00885</name>
</gene>
<dbReference type="EMBL" id="QYYD01000001">
    <property type="protein sequence ID" value="RJF78747.1"/>
    <property type="molecule type" value="Genomic_DNA"/>
</dbReference>